<proteinExistence type="predicted"/>
<keyword evidence="2" id="KW-1185">Reference proteome</keyword>
<gene>
    <name evidence="1" type="ORF">KIPB_014929</name>
</gene>
<evidence type="ECO:0000313" key="1">
    <source>
        <dbReference type="EMBL" id="GIQ91593.1"/>
    </source>
</evidence>
<feature type="non-terminal residue" evidence="1">
    <location>
        <position position="1"/>
    </location>
</feature>
<protein>
    <submittedName>
        <fullName evidence="1">Uncharacterized protein</fullName>
    </submittedName>
</protein>
<comment type="caution">
    <text evidence="1">The sequence shown here is derived from an EMBL/GenBank/DDBJ whole genome shotgun (WGS) entry which is preliminary data.</text>
</comment>
<organism evidence="1 2">
    <name type="scientific">Kipferlia bialata</name>
    <dbReference type="NCBI Taxonomy" id="797122"/>
    <lineage>
        <taxon>Eukaryota</taxon>
        <taxon>Metamonada</taxon>
        <taxon>Carpediemonas-like organisms</taxon>
        <taxon>Kipferlia</taxon>
    </lineage>
</organism>
<accession>A0A9K3D9F1</accession>
<sequence>MEDPEAQPLVDAYHYQQSGGVMEDSEREESQGQQMELADGYQESHSSIEDNLPLLRTWWRLFAIG</sequence>
<dbReference type="EMBL" id="BDIP01007999">
    <property type="protein sequence ID" value="GIQ91593.1"/>
    <property type="molecule type" value="Genomic_DNA"/>
</dbReference>
<name>A0A9K3D9F1_9EUKA</name>
<dbReference type="AlphaFoldDB" id="A0A9K3D9F1"/>
<evidence type="ECO:0000313" key="2">
    <source>
        <dbReference type="Proteomes" id="UP000265618"/>
    </source>
</evidence>
<reference evidence="1 2" key="1">
    <citation type="journal article" date="2018" name="PLoS ONE">
        <title>The draft genome of Kipferlia bialata reveals reductive genome evolution in fornicate parasites.</title>
        <authorList>
            <person name="Tanifuji G."/>
            <person name="Takabayashi S."/>
            <person name="Kume K."/>
            <person name="Takagi M."/>
            <person name="Nakayama T."/>
            <person name="Kamikawa R."/>
            <person name="Inagaki Y."/>
            <person name="Hashimoto T."/>
        </authorList>
    </citation>
    <scope>NUCLEOTIDE SEQUENCE [LARGE SCALE GENOMIC DNA]</scope>
    <source>
        <strain evidence="1">NY0173</strain>
    </source>
</reference>
<dbReference type="Proteomes" id="UP000265618">
    <property type="component" value="Unassembled WGS sequence"/>
</dbReference>